<reference evidence="1" key="1">
    <citation type="submission" date="2018-10" db="EMBL/GenBank/DDBJ databases">
        <title>Hidden diversity of soil giant viruses.</title>
        <authorList>
            <person name="Schulz F."/>
            <person name="Alteio L."/>
            <person name="Goudeau D."/>
            <person name="Ryan E.M."/>
            <person name="Malmstrom R.R."/>
            <person name="Blanchard J."/>
            <person name="Woyke T."/>
        </authorList>
    </citation>
    <scope>NUCLEOTIDE SEQUENCE</scope>
    <source>
        <strain evidence="1">HYV1</strain>
    </source>
</reference>
<accession>A0A3G5ABU2</accession>
<proteinExistence type="predicted"/>
<organism evidence="1">
    <name type="scientific">Hyperionvirus sp</name>
    <dbReference type="NCBI Taxonomy" id="2487770"/>
    <lineage>
        <taxon>Viruses</taxon>
        <taxon>Varidnaviria</taxon>
        <taxon>Bamfordvirae</taxon>
        <taxon>Nucleocytoviricota</taxon>
        <taxon>Megaviricetes</taxon>
        <taxon>Imitervirales</taxon>
        <taxon>Mimiviridae</taxon>
        <taxon>Klosneuvirinae</taxon>
    </lineage>
</organism>
<dbReference type="EMBL" id="MK072413">
    <property type="protein sequence ID" value="AYV84627.1"/>
    <property type="molecule type" value="Genomic_DNA"/>
</dbReference>
<protein>
    <submittedName>
        <fullName evidence="1">Uncharacterized protein</fullName>
    </submittedName>
</protein>
<evidence type="ECO:0000313" key="1">
    <source>
        <dbReference type="EMBL" id="AYV84627.1"/>
    </source>
</evidence>
<name>A0A3G5ABU2_9VIRU</name>
<gene>
    <name evidence="1" type="ORF">Hyperionvirus31_17</name>
</gene>
<sequence length="171" mass="20475">MNGNYLKYRKYKNKYLRLRNSMREMLVESLRNDKIALIRIEIEREEKLQIVLTVVRSMENIYLCVDERALKGFGKNKYQIFEYLSALDLQKRMVVVEIKKENFYFIRFSYGEEEKLFGVIDKILFDFLRVSLSVPVVVKELAHSDRSDELVQNLIEVYDTEKKGARKQLDE</sequence>